<feature type="non-terminal residue" evidence="2">
    <location>
        <position position="1"/>
    </location>
</feature>
<feature type="non-terminal residue" evidence="2">
    <location>
        <position position="85"/>
    </location>
</feature>
<dbReference type="Proteomes" id="UP000193689">
    <property type="component" value="Unassembled WGS sequence"/>
</dbReference>
<evidence type="ECO:0000313" key="2">
    <source>
        <dbReference type="EMBL" id="ORY69078.1"/>
    </source>
</evidence>
<proteinExistence type="predicted"/>
<evidence type="ECO:0000313" key="3">
    <source>
        <dbReference type="Proteomes" id="UP000193689"/>
    </source>
</evidence>
<keyword evidence="1" id="KW-0732">Signal</keyword>
<gene>
    <name evidence="2" type="ORF">BCR38DRAFT_302015</name>
</gene>
<reference evidence="2 3" key="1">
    <citation type="submission" date="2016-07" db="EMBL/GenBank/DDBJ databases">
        <title>Pervasive Adenine N6-methylation of Active Genes in Fungi.</title>
        <authorList>
            <consortium name="DOE Joint Genome Institute"/>
            <person name="Mondo S.J."/>
            <person name="Dannebaum R.O."/>
            <person name="Kuo R.C."/>
            <person name="Labutti K."/>
            <person name="Haridas S."/>
            <person name="Kuo A."/>
            <person name="Salamov A."/>
            <person name="Ahrendt S.R."/>
            <person name="Lipzen A."/>
            <person name="Sullivan W."/>
            <person name="Andreopoulos W.B."/>
            <person name="Clum A."/>
            <person name="Lindquist E."/>
            <person name="Daum C."/>
            <person name="Ramamoorthy G.K."/>
            <person name="Gryganskyi A."/>
            <person name="Culley D."/>
            <person name="Magnuson J.K."/>
            <person name="James T.Y."/>
            <person name="O'Malley M.A."/>
            <person name="Stajich J.E."/>
            <person name="Spatafora J.W."/>
            <person name="Visel A."/>
            <person name="Grigoriev I.V."/>
        </authorList>
    </citation>
    <scope>NUCLEOTIDE SEQUENCE [LARGE SCALE GENOMIC DNA]</scope>
    <source>
        <strain evidence="2 3">CBS 129021</strain>
    </source>
</reference>
<feature type="chain" id="PRO_5013254449" evidence="1">
    <location>
        <begin position="20"/>
        <end position="85"/>
    </location>
</feature>
<dbReference type="InParanoid" id="A0A1Y2EBZ0"/>
<feature type="signal peptide" evidence="1">
    <location>
        <begin position="1"/>
        <end position="19"/>
    </location>
</feature>
<keyword evidence="3" id="KW-1185">Reference proteome</keyword>
<protein>
    <submittedName>
        <fullName evidence="2">Uncharacterized protein</fullName>
    </submittedName>
</protein>
<comment type="caution">
    <text evidence="2">The sequence shown here is derived from an EMBL/GenBank/DDBJ whole genome shotgun (WGS) entry which is preliminary data.</text>
</comment>
<organism evidence="2 3">
    <name type="scientific">Pseudomassariella vexata</name>
    <dbReference type="NCBI Taxonomy" id="1141098"/>
    <lineage>
        <taxon>Eukaryota</taxon>
        <taxon>Fungi</taxon>
        <taxon>Dikarya</taxon>
        <taxon>Ascomycota</taxon>
        <taxon>Pezizomycotina</taxon>
        <taxon>Sordariomycetes</taxon>
        <taxon>Xylariomycetidae</taxon>
        <taxon>Amphisphaeriales</taxon>
        <taxon>Pseudomassariaceae</taxon>
        <taxon>Pseudomassariella</taxon>
    </lineage>
</organism>
<evidence type="ECO:0000256" key="1">
    <source>
        <dbReference type="SAM" id="SignalP"/>
    </source>
</evidence>
<dbReference type="RefSeq" id="XP_040719365.1">
    <property type="nucleotide sequence ID" value="XM_040854571.1"/>
</dbReference>
<dbReference type="OrthoDB" id="4670611at2759"/>
<dbReference type="EMBL" id="MCFJ01000003">
    <property type="protein sequence ID" value="ORY69078.1"/>
    <property type="molecule type" value="Genomic_DNA"/>
</dbReference>
<accession>A0A1Y2EBZ0</accession>
<name>A0A1Y2EBZ0_9PEZI</name>
<dbReference type="AlphaFoldDB" id="A0A1Y2EBZ0"/>
<sequence length="85" mass="9471">YNMVLLITIQSILIAFATAHTWAQFCDDTACKDNCGTSVNIDDPGCLTNEFNRRSIKFHGEGFDGVYLVFSPDESCSCQNDCLQH</sequence>
<dbReference type="GeneID" id="63770783"/>